<name>A0A5N5XEJ5_9EURO</name>
<dbReference type="EMBL" id="ML732152">
    <property type="protein sequence ID" value="KAB8079126.1"/>
    <property type="molecule type" value="Genomic_DNA"/>
</dbReference>
<accession>A0A5N5XEJ5</accession>
<sequence length="132" mass="15295">MFEKYEGINVDEDPLVFLSCGHFYIVSSLDGTMEVKEHYNFDPSTDTIISPRLSRRVMSSVTNLRECSECRIPLRDIHRYNRIVKRALLDESTKRFIVKANSTYNKLVDAVQQRETELIAKFTKSMATAEQP</sequence>
<gene>
    <name evidence="1" type="ORF">BDV29DRAFT_151993</name>
</gene>
<keyword evidence="2" id="KW-1185">Reference proteome</keyword>
<evidence type="ECO:0000313" key="2">
    <source>
        <dbReference type="Proteomes" id="UP000326565"/>
    </source>
</evidence>
<dbReference type="Proteomes" id="UP000326565">
    <property type="component" value="Unassembled WGS sequence"/>
</dbReference>
<dbReference type="AlphaFoldDB" id="A0A5N5XEJ5"/>
<reference evidence="1 2" key="1">
    <citation type="submission" date="2019-04" db="EMBL/GenBank/DDBJ databases">
        <title>Friends and foes A comparative genomics study of 23 Aspergillus species from section Flavi.</title>
        <authorList>
            <consortium name="DOE Joint Genome Institute"/>
            <person name="Kjaerbolling I."/>
            <person name="Vesth T."/>
            <person name="Frisvad J.C."/>
            <person name="Nybo J.L."/>
            <person name="Theobald S."/>
            <person name="Kildgaard S."/>
            <person name="Isbrandt T."/>
            <person name="Kuo A."/>
            <person name="Sato A."/>
            <person name="Lyhne E.K."/>
            <person name="Kogle M.E."/>
            <person name="Wiebenga A."/>
            <person name="Kun R.S."/>
            <person name="Lubbers R.J."/>
            <person name="Makela M.R."/>
            <person name="Barry K."/>
            <person name="Chovatia M."/>
            <person name="Clum A."/>
            <person name="Daum C."/>
            <person name="Haridas S."/>
            <person name="He G."/>
            <person name="LaButti K."/>
            <person name="Lipzen A."/>
            <person name="Mondo S."/>
            <person name="Riley R."/>
            <person name="Salamov A."/>
            <person name="Simmons B.A."/>
            <person name="Magnuson J.K."/>
            <person name="Henrissat B."/>
            <person name="Mortensen U.H."/>
            <person name="Larsen T.O."/>
            <person name="Devries R.P."/>
            <person name="Grigoriev I.V."/>
            <person name="Machida M."/>
            <person name="Baker S.E."/>
            <person name="Andersen M.R."/>
        </authorList>
    </citation>
    <scope>NUCLEOTIDE SEQUENCE [LARGE SCALE GENOMIC DNA]</scope>
    <source>
        <strain evidence="1 2">CBS 151.66</strain>
    </source>
</reference>
<dbReference type="OrthoDB" id="2423195at2759"/>
<evidence type="ECO:0000313" key="1">
    <source>
        <dbReference type="EMBL" id="KAB8079126.1"/>
    </source>
</evidence>
<protein>
    <submittedName>
        <fullName evidence="1">Uncharacterized protein</fullName>
    </submittedName>
</protein>
<proteinExistence type="predicted"/>
<organism evidence="1 2">
    <name type="scientific">Aspergillus leporis</name>
    <dbReference type="NCBI Taxonomy" id="41062"/>
    <lineage>
        <taxon>Eukaryota</taxon>
        <taxon>Fungi</taxon>
        <taxon>Dikarya</taxon>
        <taxon>Ascomycota</taxon>
        <taxon>Pezizomycotina</taxon>
        <taxon>Eurotiomycetes</taxon>
        <taxon>Eurotiomycetidae</taxon>
        <taxon>Eurotiales</taxon>
        <taxon>Aspergillaceae</taxon>
        <taxon>Aspergillus</taxon>
        <taxon>Aspergillus subgen. Circumdati</taxon>
    </lineage>
</organism>